<gene>
    <name evidence="4" type="ORF">GGE31_005506</name>
    <name evidence="3" type="ORF">GGE33_005520</name>
    <name evidence="5" type="ORF">GGE35_005520</name>
</gene>
<evidence type="ECO:0000313" key="5">
    <source>
        <dbReference type="EMBL" id="MBB4449662.1"/>
    </source>
</evidence>
<dbReference type="InterPro" id="IPR028087">
    <property type="entry name" value="Tad_N"/>
</dbReference>
<dbReference type="EMBL" id="JACIHM010000020">
    <property type="protein sequence ID" value="MBB4449662.1"/>
    <property type="molecule type" value="Genomic_DNA"/>
</dbReference>
<dbReference type="RefSeq" id="WP_183830417.1">
    <property type="nucleotide sequence ID" value="NZ_JACIGW010000017.1"/>
</dbReference>
<protein>
    <submittedName>
        <fullName evidence="3">Flp pilus assembly protein TadG</fullName>
    </submittedName>
</protein>
<evidence type="ECO:0000313" key="8">
    <source>
        <dbReference type="Proteomes" id="UP000576087"/>
    </source>
</evidence>
<keyword evidence="1" id="KW-1133">Transmembrane helix</keyword>
<dbReference type="EMBL" id="JACIGY010000017">
    <property type="protein sequence ID" value="MBB4414959.1"/>
    <property type="molecule type" value="Genomic_DNA"/>
</dbReference>
<name>A0A7W6WT06_9HYPH</name>
<keyword evidence="7" id="KW-1185">Reference proteome</keyword>
<evidence type="ECO:0000313" key="7">
    <source>
        <dbReference type="Proteomes" id="UP000524535"/>
    </source>
</evidence>
<dbReference type="AlphaFoldDB" id="A0A7W6WT06"/>
<evidence type="ECO:0000313" key="6">
    <source>
        <dbReference type="Proteomes" id="UP000520770"/>
    </source>
</evidence>
<dbReference type="Proteomes" id="UP000520770">
    <property type="component" value="Unassembled WGS sequence"/>
</dbReference>
<evidence type="ECO:0000313" key="3">
    <source>
        <dbReference type="EMBL" id="MBB4351736.1"/>
    </source>
</evidence>
<dbReference type="Proteomes" id="UP000576087">
    <property type="component" value="Unassembled WGS sequence"/>
</dbReference>
<evidence type="ECO:0000256" key="1">
    <source>
        <dbReference type="SAM" id="Phobius"/>
    </source>
</evidence>
<reference evidence="6 7" key="1">
    <citation type="submission" date="2020-08" db="EMBL/GenBank/DDBJ databases">
        <title>Genomic Encyclopedia of Type Strains, Phase IV (KMG-V): Genome sequencing to study the core and pangenomes of soil and plant-associated prokaryotes.</title>
        <authorList>
            <person name="Whitman W."/>
        </authorList>
    </citation>
    <scope>NUCLEOTIDE SEQUENCE [LARGE SCALE GENOMIC DNA]</scope>
    <source>
        <strain evidence="4 7">SEMIA 444</strain>
        <strain evidence="3 6">SEMIA 448</strain>
        <strain evidence="5 8">SEMIA 452</strain>
    </source>
</reference>
<dbReference type="Proteomes" id="UP000524535">
    <property type="component" value="Unassembled WGS sequence"/>
</dbReference>
<keyword evidence="1" id="KW-0472">Membrane</keyword>
<organism evidence="3 6">
    <name type="scientific">Aliirhizobium cellulosilyticum</name>
    <dbReference type="NCBI Taxonomy" id="393664"/>
    <lineage>
        <taxon>Bacteria</taxon>
        <taxon>Pseudomonadati</taxon>
        <taxon>Pseudomonadota</taxon>
        <taxon>Alphaproteobacteria</taxon>
        <taxon>Hyphomicrobiales</taxon>
        <taxon>Rhizobiaceae</taxon>
        <taxon>Aliirhizobium</taxon>
    </lineage>
</organism>
<comment type="caution">
    <text evidence="3">The sequence shown here is derived from an EMBL/GenBank/DDBJ whole genome shotgun (WGS) entry which is preliminary data.</text>
</comment>
<evidence type="ECO:0000313" key="4">
    <source>
        <dbReference type="EMBL" id="MBB4414959.1"/>
    </source>
</evidence>
<feature type="transmembrane region" description="Helical" evidence="1">
    <location>
        <begin position="12"/>
        <end position="32"/>
    </location>
</feature>
<dbReference type="Pfam" id="PF13400">
    <property type="entry name" value="Tad"/>
    <property type="match status" value="1"/>
</dbReference>
<accession>A0A7W6WT06</accession>
<feature type="domain" description="Putative Flp pilus-assembly TadG-like N-terminal" evidence="2">
    <location>
        <begin position="11"/>
        <end position="55"/>
    </location>
</feature>
<keyword evidence="1" id="KW-0812">Transmembrane</keyword>
<dbReference type="EMBL" id="JACIGW010000017">
    <property type="protein sequence ID" value="MBB4351736.1"/>
    <property type="molecule type" value="Genomic_DNA"/>
</dbReference>
<evidence type="ECO:0000259" key="2">
    <source>
        <dbReference type="Pfam" id="PF13400"/>
    </source>
</evidence>
<proteinExistence type="predicted"/>
<sequence>MLQKFICDRSGNFGIISALLMVPLIGAAGLAIDLTNAMTAKATLQAAADAAALGAIAERSPGAVKAMLMTSNGSVQAGIEDAKKVFDSQISAAGYQLQSSSASVVRNDNELTAVFNYSATIPTTLMRVLGQQEITIAGQASAVFQTQTFRDFYLLLDNTPSMGVGATTADINKMVANTSDKCAFACHIVNNGKEDSASYYNLAKKLGVTIRINVVAKATAALMDTAISTRTSPNQFRMAVYTFGQKAEDTKLLEVTSLTDDLAAAKGKASLIDLMSIPYQGYNNDQQTDFDLSFKSIGEKMGSPGTGLSAASPEKILFFVSDGVGDSKKLTGCTKMLTGSRCQEPIDIKACTALKQKGYKIAVLYTTYLPLPTNSWYNSWIKPFQNEISTKMAECATSGYFFEVSPSQGISEAMNALFLKIVSSPRLTG</sequence>